<dbReference type="SUPFAM" id="SSF56672">
    <property type="entry name" value="DNA/RNA polymerases"/>
    <property type="match status" value="1"/>
</dbReference>
<dbReference type="PANTHER" id="PTHR35369:SF2">
    <property type="entry name" value="BLR3025 PROTEIN"/>
    <property type="match status" value="1"/>
</dbReference>
<dbReference type="EMBL" id="FTLW01000001">
    <property type="protein sequence ID" value="SIP86492.1"/>
    <property type="molecule type" value="Genomic_DNA"/>
</dbReference>
<dbReference type="Pfam" id="PF00817">
    <property type="entry name" value="IMS"/>
    <property type="match status" value="1"/>
</dbReference>
<proteinExistence type="inferred from homology"/>
<dbReference type="CDD" id="cd03468">
    <property type="entry name" value="PolY_like"/>
    <property type="match status" value="1"/>
</dbReference>
<gene>
    <name evidence="4" type="ORF">SAMN05421546_0045</name>
</gene>
<comment type="similarity">
    <text evidence="1">Belongs to the DNA polymerase type-Y family.</text>
</comment>
<dbReference type="Gene3D" id="3.30.70.270">
    <property type="match status" value="1"/>
</dbReference>
<dbReference type="Proteomes" id="UP000241788">
    <property type="component" value="Unassembled WGS sequence"/>
</dbReference>
<protein>
    <submittedName>
        <fullName evidence="4">Protein ImuB</fullName>
    </submittedName>
</protein>
<dbReference type="RefSeq" id="WP_076584484.1">
    <property type="nucleotide sequence ID" value="NZ_FTLW01000001.1"/>
</dbReference>
<organism evidence="4 5">
    <name type="scientific">Solilutibacter tolerans</name>
    <dbReference type="NCBI Taxonomy" id="1604334"/>
    <lineage>
        <taxon>Bacteria</taxon>
        <taxon>Pseudomonadati</taxon>
        <taxon>Pseudomonadota</taxon>
        <taxon>Gammaproteobacteria</taxon>
        <taxon>Lysobacterales</taxon>
        <taxon>Lysobacteraceae</taxon>
        <taxon>Solilutibacter</taxon>
    </lineage>
</organism>
<feature type="domain" description="UmuC" evidence="3">
    <location>
        <begin position="24"/>
        <end position="149"/>
    </location>
</feature>
<dbReference type="InterPro" id="IPR043502">
    <property type="entry name" value="DNA/RNA_pol_sf"/>
</dbReference>
<dbReference type="STRING" id="1604334.SAMN05421546_0045"/>
<evidence type="ECO:0000313" key="5">
    <source>
        <dbReference type="Proteomes" id="UP000241788"/>
    </source>
</evidence>
<dbReference type="InterPro" id="IPR043128">
    <property type="entry name" value="Rev_trsase/Diguanyl_cyclase"/>
</dbReference>
<evidence type="ECO:0000259" key="3">
    <source>
        <dbReference type="Pfam" id="PF00817"/>
    </source>
</evidence>
<evidence type="ECO:0000256" key="1">
    <source>
        <dbReference type="ARBA" id="ARBA00010945"/>
    </source>
</evidence>
<dbReference type="OrthoDB" id="5298951at2"/>
<dbReference type="InterPro" id="IPR001126">
    <property type="entry name" value="UmuC"/>
</dbReference>
<reference evidence="5" key="1">
    <citation type="submission" date="2017-01" db="EMBL/GenBank/DDBJ databases">
        <authorList>
            <person name="Varghese N."/>
            <person name="Submissions S."/>
        </authorList>
    </citation>
    <scope>NUCLEOTIDE SEQUENCE [LARGE SCALE GENOMIC DNA]</scope>
    <source>
        <strain evidence="5">UM1</strain>
    </source>
</reference>
<dbReference type="Gene3D" id="3.40.1170.60">
    <property type="match status" value="1"/>
</dbReference>
<dbReference type="InterPro" id="IPR050356">
    <property type="entry name" value="SulA_CellDiv_inhibitor"/>
</dbReference>
<accession>A0A1N6N365</accession>
<evidence type="ECO:0000313" key="4">
    <source>
        <dbReference type="EMBL" id="SIP86492.1"/>
    </source>
</evidence>
<keyword evidence="5" id="KW-1185">Reference proteome</keyword>
<name>A0A1N6N365_9GAMM</name>
<dbReference type="AlphaFoldDB" id="A0A1N6N365"/>
<dbReference type="PANTHER" id="PTHR35369">
    <property type="entry name" value="BLR3025 PROTEIN-RELATED"/>
    <property type="match status" value="1"/>
</dbReference>
<keyword evidence="2" id="KW-0227">DNA damage</keyword>
<dbReference type="GO" id="GO:0006281">
    <property type="term" value="P:DNA repair"/>
    <property type="evidence" value="ECO:0007669"/>
    <property type="project" value="InterPro"/>
</dbReference>
<evidence type="ECO:0000256" key="2">
    <source>
        <dbReference type="ARBA" id="ARBA00022763"/>
    </source>
</evidence>
<sequence>MRWICLLLPQLALDAVLRQQTDPDAPLALIGGPSQRRVLHAVNASARQLGLRRGMLLSAAHALTRDFHALPFDPKLEAQTRLMLASWAYGFSSQVSMVFEHALVLEIGASRALFGGWDQLGRRLSSELGEMGFRHRLAAAPNPFAARIMVNVHDAIGLDDGQLATALAGIPVERSGLPPSVTETLHRSGLRKLRQVFAIPRESMVRRFPPVVLEHLDSLRGTHTPPLPYFEPPDRFEARIEFEYEVESSQALLFPLRRLTSDLATFLSSRDGGAQRFALYFEHERHPDSVLQVGLLTPEREASQLFDLSRSRLEQLRLPEGIRGMRLVADDLPPFVPISRDLFDTRPAQAVGWEQLRERLRARLGDGAVHGIRLHADHRPERATRTPVENVRPFVAQLPPRPTWLLPHPIPLRGFGHEVVDEAERIETGWWDGSDVRRDYVKVLTRNGQRAWAFRVVGHDELWLQGWFG</sequence>